<dbReference type="InterPro" id="IPR000235">
    <property type="entry name" value="Ribosomal_uS7"/>
</dbReference>
<geneLocation type="mitochondrion" evidence="5"/>
<dbReference type="AlphaFoldDB" id="A0A2R4A3B3"/>
<dbReference type="InterPro" id="IPR036823">
    <property type="entry name" value="Ribosomal_uS7_dom_sf"/>
</dbReference>
<keyword evidence="2 5" id="KW-0689">Ribosomal protein</keyword>
<keyword evidence="3" id="KW-0687">Ribonucleoprotein</keyword>
<feature type="domain" description="Small ribosomal subunit protein uS7" evidence="4">
    <location>
        <begin position="7"/>
        <end position="139"/>
    </location>
</feature>
<reference evidence="5" key="1">
    <citation type="submission" date="2017-09" db="EMBL/GenBank/DDBJ databases">
        <title>Comparative analysis of the mitochondrial genomes of 6 newly sequenced diatoms reveals group II introns in the barcoding region of cox1.</title>
        <authorList>
            <person name="Keepers K.G."/>
            <person name="Pogoda C.S."/>
            <person name="Kane N.C."/>
            <person name="Hamsher S.E."/>
            <person name="Stepanek J.G."/>
            <person name="Kociolek J.P."/>
        </authorList>
    </citation>
    <scope>NUCLEOTIDE SEQUENCE</scope>
</reference>
<dbReference type="RefSeq" id="YP_009485457.1">
    <property type="nucleotide sequence ID" value="NC_037727.1"/>
</dbReference>
<evidence type="ECO:0000313" key="5">
    <source>
        <dbReference type="EMBL" id="AVR57521.1"/>
    </source>
</evidence>
<dbReference type="InterPro" id="IPR023798">
    <property type="entry name" value="Ribosomal_uS7_dom"/>
</dbReference>
<accession>A0A2R4A3B3</accession>
<dbReference type="Gene3D" id="1.10.455.10">
    <property type="entry name" value="Ribosomal protein S7 domain"/>
    <property type="match status" value="1"/>
</dbReference>
<dbReference type="GO" id="GO:1990904">
    <property type="term" value="C:ribonucleoprotein complex"/>
    <property type="evidence" value="ECO:0007669"/>
    <property type="project" value="UniProtKB-KW"/>
</dbReference>
<comment type="similarity">
    <text evidence="1">Belongs to the universal ribosomal protein uS7 family.</text>
</comment>
<dbReference type="GO" id="GO:0005840">
    <property type="term" value="C:ribosome"/>
    <property type="evidence" value="ECO:0007669"/>
    <property type="project" value="UniProtKB-KW"/>
</dbReference>
<sequence>MIKQSKNLNITHKFINHLIINGKKNKGENILSKSIKELQTISTKSSKKVIQQALVANTPIFKLSTLVQKQRKKKKTKIMPAFISNKKSRISFAIKFIVRTVQKQKRPAFLQQLTREVLFSAQNKSTAVVRKKEIQIQASVNSNFFKNYRWH</sequence>
<dbReference type="PIRSF" id="PIRSF002122">
    <property type="entry name" value="RPS7p_RPS7a_RPS5e_RPS7o"/>
    <property type="match status" value="1"/>
</dbReference>
<evidence type="ECO:0000256" key="2">
    <source>
        <dbReference type="ARBA" id="ARBA00022980"/>
    </source>
</evidence>
<dbReference type="GeneID" id="36937315"/>
<dbReference type="GO" id="GO:0006412">
    <property type="term" value="P:translation"/>
    <property type="evidence" value="ECO:0007669"/>
    <property type="project" value="InterPro"/>
</dbReference>
<keyword evidence="5" id="KW-0496">Mitochondrion</keyword>
<dbReference type="EMBL" id="MF997420">
    <property type="protein sequence ID" value="AVR57521.1"/>
    <property type="molecule type" value="Genomic_DNA"/>
</dbReference>
<gene>
    <name evidence="5" type="primary">rps7</name>
</gene>
<dbReference type="Pfam" id="PF00177">
    <property type="entry name" value="Ribosomal_S7"/>
    <property type="match status" value="1"/>
</dbReference>
<proteinExistence type="inferred from homology"/>
<name>A0A2R4A3B3_9STRA</name>
<dbReference type="SUPFAM" id="SSF47973">
    <property type="entry name" value="Ribosomal protein S7"/>
    <property type="match status" value="1"/>
</dbReference>
<evidence type="ECO:0000259" key="4">
    <source>
        <dbReference type="Pfam" id="PF00177"/>
    </source>
</evidence>
<organism evidence="5">
    <name type="scientific">Halamphora coffeiformis</name>
    <dbReference type="NCBI Taxonomy" id="1487565"/>
    <lineage>
        <taxon>Eukaryota</taxon>
        <taxon>Sar</taxon>
        <taxon>Stramenopiles</taxon>
        <taxon>Ochrophyta</taxon>
        <taxon>Bacillariophyta</taxon>
        <taxon>Bacillariophyceae</taxon>
        <taxon>Bacillariophycidae</taxon>
        <taxon>Naviculales</taxon>
        <taxon>Amphipleuraceae</taxon>
        <taxon>Halamphora</taxon>
    </lineage>
</organism>
<evidence type="ECO:0000256" key="3">
    <source>
        <dbReference type="ARBA" id="ARBA00023274"/>
    </source>
</evidence>
<protein>
    <submittedName>
        <fullName evidence="5">Ribosomal protein S7</fullName>
    </submittedName>
</protein>
<evidence type="ECO:0000256" key="1">
    <source>
        <dbReference type="ARBA" id="ARBA00007151"/>
    </source>
</evidence>